<proteinExistence type="predicted"/>
<reference evidence="1 2" key="1">
    <citation type="submission" date="2024-05" db="EMBL/GenBank/DDBJ databases">
        <title>Haplotype-resolved chromosome-level genome assembly of Huyou (Citrus changshanensis).</title>
        <authorList>
            <person name="Miao C."/>
            <person name="Chen W."/>
            <person name="Wu Y."/>
            <person name="Wang L."/>
            <person name="Zhao S."/>
            <person name="Grierson D."/>
            <person name="Xu C."/>
            <person name="Chen K."/>
        </authorList>
    </citation>
    <scope>NUCLEOTIDE SEQUENCE [LARGE SCALE GENOMIC DNA]</scope>
    <source>
        <strain evidence="1">01-14</strain>
        <tissue evidence="1">Leaf</tissue>
    </source>
</reference>
<keyword evidence="2" id="KW-1185">Reference proteome</keyword>
<dbReference type="EMBL" id="JBCGBO010000005">
    <property type="protein sequence ID" value="KAK9198259.1"/>
    <property type="molecule type" value="Genomic_DNA"/>
</dbReference>
<sequence length="53" mass="6184">MFSSTILSFLIPFQILKTLILDEMFSHKKVHFSMTKIILIARAFYDGLSMINM</sequence>
<evidence type="ECO:0000313" key="2">
    <source>
        <dbReference type="Proteomes" id="UP001428341"/>
    </source>
</evidence>
<gene>
    <name evidence="1" type="ORF">WN944_013443</name>
</gene>
<organism evidence="1 2">
    <name type="scientific">Citrus x changshan-huyou</name>
    <dbReference type="NCBI Taxonomy" id="2935761"/>
    <lineage>
        <taxon>Eukaryota</taxon>
        <taxon>Viridiplantae</taxon>
        <taxon>Streptophyta</taxon>
        <taxon>Embryophyta</taxon>
        <taxon>Tracheophyta</taxon>
        <taxon>Spermatophyta</taxon>
        <taxon>Magnoliopsida</taxon>
        <taxon>eudicotyledons</taxon>
        <taxon>Gunneridae</taxon>
        <taxon>Pentapetalae</taxon>
        <taxon>rosids</taxon>
        <taxon>malvids</taxon>
        <taxon>Sapindales</taxon>
        <taxon>Rutaceae</taxon>
        <taxon>Aurantioideae</taxon>
        <taxon>Citrus</taxon>
    </lineage>
</organism>
<name>A0AAP0QKI6_9ROSI</name>
<protein>
    <submittedName>
        <fullName evidence="1">Uncharacterized protein</fullName>
    </submittedName>
</protein>
<comment type="caution">
    <text evidence="1">The sequence shown here is derived from an EMBL/GenBank/DDBJ whole genome shotgun (WGS) entry which is preliminary data.</text>
</comment>
<accession>A0AAP0QKI6</accession>
<dbReference type="Proteomes" id="UP001428341">
    <property type="component" value="Unassembled WGS sequence"/>
</dbReference>
<dbReference type="AlphaFoldDB" id="A0AAP0QKI6"/>
<evidence type="ECO:0000313" key="1">
    <source>
        <dbReference type="EMBL" id="KAK9198259.1"/>
    </source>
</evidence>